<organism evidence="2 3">
    <name type="scientific">Lepraria neglecta</name>
    <dbReference type="NCBI Taxonomy" id="209136"/>
    <lineage>
        <taxon>Eukaryota</taxon>
        <taxon>Fungi</taxon>
        <taxon>Dikarya</taxon>
        <taxon>Ascomycota</taxon>
        <taxon>Pezizomycotina</taxon>
        <taxon>Lecanoromycetes</taxon>
        <taxon>OSLEUM clade</taxon>
        <taxon>Lecanoromycetidae</taxon>
        <taxon>Lecanorales</taxon>
        <taxon>Lecanorineae</taxon>
        <taxon>Stereocaulaceae</taxon>
        <taxon>Lepraria</taxon>
    </lineage>
</organism>
<dbReference type="AlphaFoldDB" id="A0AAE0DGK1"/>
<dbReference type="InterPro" id="IPR039254">
    <property type="entry name" value="Rds1"/>
</dbReference>
<dbReference type="InterPro" id="IPR009078">
    <property type="entry name" value="Ferritin-like_SF"/>
</dbReference>
<evidence type="ECO:0000256" key="1">
    <source>
        <dbReference type="SAM" id="SignalP"/>
    </source>
</evidence>
<protein>
    <submittedName>
        <fullName evidence="2">Uncharacterized protein</fullName>
    </submittedName>
</protein>
<keyword evidence="3" id="KW-1185">Reference proteome</keyword>
<gene>
    <name evidence="2" type="ORF">OEA41_004923</name>
</gene>
<feature type="chain" id="PRO_5042277919" evidence="1">
    <location>
        <begin position="17"/>
        <end position="318"/>
    </location>
</feature>
<accession>A0AAE0DGK1</accession>
<dbReference type="PANTHER" id="PTHR38705">
    <property type="entry name" value="PROTEIN RDS1"/>
    <property type="match status" value="1"/>
</dbReference>
<dbReference type="PANTHER" id="PTHR38705:SF1">
    <property type="entry name" value="PROTEIN RDS1"/>
    <property type="match status" value="1"/>
</dbReference>
<proteinExistence type="predicted"/>
<name>A0AAE0DGK1_9LECA</name>
<dbReference type="EMBL" id="JASNWA010000010">
    <property type="protein sequence ID" value="KAK3168475.1"/>
    <property type="molecule type" value="Genomic_DNA"/>
</dbReference>
<evidence type="ECO:0000313" key="3">
    <source>
        <dbReference type="Proteomes" id="UP001276659"/>
    </source>
</evidence>
<sequence length="318" mass="33257">MRFSLVAAGLLGLAIAHPVEKRQALPPVDSMTDESILQLALYLEHLELVLYTSGYENFTDAEYTAAGFPAGFRENVGVIASHEATHAATISSILEAAGYSPVPPCTYKFPYDSPTSFVDLANMITSVGIGAYLGGAQNLTDDPTLLTAASSILTVEARHDSYLRAGVGGSPFPTAFDTALTGVYAYNLAQMFIVSCPMQLPLTILPKLTLKSPAMPPPNLQPPTPAGTPLQFTYDPSTFFVQPAAGAPLYIALINMVTNITYTEVTSCGTNCAQIPVPAGAAGAAFAVLTTFSGADNLNENQLSALGSLTGPAEVILS</sequence>
<comment type="caution">
    <text evidence="2">The sequence shown here is derived from an EMBL/GenBank/DDBJ whole genome shotgun (WGS) entry which is preliminary data.</text>
</comment>
<feature type="signal peptide" evidence="1">
    <location>
        <begin position="1"/>
        <end position="16"/>
    </location>
</feature>
<dbReference type="CDD" id="cd00657">
    <property type="entry name" value="Ferritin_like"/>
    <property type="match status" value="1"/>
</dbReference>
<dbReference type="SUPFAM" id="SSF47240">
    <property type="entry name" value="Ferritin-like"/>
    <property type="match status" value="1"/>
</dbReference>
<evidence type="ECO:0000313" key="2">
    <source>
        <dbReference type="EMBL" id="KAK3168475.1"/>
    </source>
</evidence>
<dbReference type="Proteomes" id="UP001276659">
    <property type="component" value="Unassembled WGS sequence"/>
</dbReference>
<reference evidence="2" key="1">
    <citation type="submission" date="2022-11" db="EMBL/GenBank/DDBJ databases">
        <title>Chromosomal genome sequence assembly and mating type (MAT) locus characterization of the leprose asexual lichenized fungus Lepraria neglecta (Nyl.) Erichsen.</title>
        <authorList>
            <person name="Allen J.L."/>
            <person name="Pfeffer B."/>
        </authorList>
    </citation>
    <scope>NUCLEOTIDE SEQUENCE</scope>
    <source>
        <strain evidence="2">Allen 5258</strain>
    </source>
</reference>
<dbReference type="Pfam" id="PF13668">
    <property type="entry name" value="Ferritin_2"/>
    <property type="match status" value="1"/>
</dbReference>
<keyword evidence="1" id="KW-0732">Signal</keyword>